<protein>
    <submittedName>
        <fullName evidence="1">Uncharacterized protein</fullName>
    </submittedName>
</protein>
<sequence>MDLERLHQWLIGSRVQKFPVKPLKEESLCAYWQEDQLYIRYCETADFTTHRTLFDQVIQFNHGTVISFNNESINELLSELQVKLQVGGCYNLKITENNQFEVVSSVMK</sequence>
<keyword evidence="2" id="KW-1185">Reference proteome</keyword>
<comment type="caution">
    <text evidence="1">The sequence shown here is derived from an EMBL/GenBank/DDBJ whole genome shotgun (WGS) entry which is preliminary data.</text>
</comment>
<dbReference type="EMBL" id="MDTU01000001">
    <property type="protein sequence ID" value="ODN41993.1"/>
    <property type="molecule type" value="Genomic_DNA"/>
</dbReference>
<evidence type="ECO:0000313" key="1">
    <source>
        <dbReference type="EMBL" id="ODN41993.1"/>
    </source>
</evidence>
<gene>
    <name evidence="1" type="ORF">BGC07_02250</name>
</gene>
<accession>A0ABX3A2Z2</accession>
<name>A0ABX3A2Z2_9GAMM</name>
<proteinExistence type="predicted"/>
<organism evidence="1 2">
    <name type="scientific">Piscirickettsia litoralis</name>
    <dbReference type="NCBI Taxonomy" id="1891921"/>
    <lineage>
        <taxon>Bacteria</taxon>
        <taxon>Pseudomonadati</taxon>
        <taxon>Pseudomonadota</taxon>
        <taxon>Gammaproteobacteria</taxon>
        <taxon>Thiotrichales</taxon>
        <taxon>Piscirickettsiaceae</taxon>
        <taxon>Piscirickettsia</taxon>
    </lineage>
</organism>
<evidence type="ECO:0000313" key="2">
    <source>
        <dbReference type="Proteomes" id="UP000094329"/>
    </source>
</evidence>
<dbReference type="Proteomes" id="UP000094329">
    <property type="component" value="Unassembled WGS sequence"/>
</dbReference>
<reference evidence="1 2" key="1">
    <citation type="submission" date="2016-08" db="EMBL/GenBank/DDBJ databases">
        <title>Draft genome sequence of Candidatus Piscirickettsia litoralis, from seawater.</title>
        <authorList>
            <person name="Wan X."/>
            <person name="Lee A.J."/>
            <person name="Hou S."/>
            <person name="Donachie S.P."/>
        </authorList>
    </citation>
    <scope>NUCLEOTIDE SEQUENCE [LARGE SCALE GENOMIC DNA]</scope>
    <source>
        <strain evidence="1 2">Y2</strain>
    </source>
</reference>
<dbReference type="RefSeq" id="WP_069311793.1">
    <property type="nucleotide sequence ID" value="NZ_MDTU01000001.1"/>
</dbReference>